<dbReference type="GO" id="GO:0047372">
    <property type="term" value="F:monoacylglycerol lipase activity"/>
    <property type="evidence" value="ECO:0007669"/>
    <property type="project" value="TreeGrafter"/>
</dbReference>
<feature type="domain" description="AB hydrolase-1" evidence="2">
    <location>
        <begin position="128"/>
        <end position="225"/>
    </location>
</feature>
<dbReference type="GO" id="GO:0006660">
    <property type="term" value="P:phosphatidylserine catabolic process"/>
    <property type="evidence" value="ECO:0007669"/>
    <property type="project" value="TreeGrafter"/>
</dbReference>
<dbReference type="InterPro" id="IPR029058">
    <property type="entry name" value="AB_hydrolase_fold"/>
</dbReference>
<dbReference type="PANTHER" id="PTHR12277">
    <property type="entry name" value="ALPHA/BETA HYDROLASE DOMAIN-CONTAINING PROTEIN"/>
    <property type="match status" value="1"/>
</dbReference>
<dbReference type="Gene3D" id="3.40.50.1820">
    <property type="entry name" value="alpha/beta hydrolase"/>
    <property type="match status" value="1"/>
</dbReference>
<keyword evidence="1" id="KW-1133">Transmembrane helix</keyword>
<dbReference type="SUPFAM" id="SSF53474">
    <property type="entry name" value="alpha/beta-Hydrolases"/>
    <property type="match status" value="1"/>
</dbReference>
<dbReference type="GO" id="GO:0004622">
    <property type="term" value="F:phosphatidylcholine lysophospholipase activity"/>
    <property type="evidence" value="ECO:0007669"/>
    <property type="project" value="TreeGrafter"/>
</dbReference>
<keyword evidence="1" id="KW-0472">Membrane</keyword>
<keyword evidence="3" id="KW-1185">Reference proteome</keyword>
<dbReference type="AlphaFoldDB" id="A0A6P8NET0"/>
<dbReference type="GO" id="GO:0052651">
    <property type="term" value="P:monoacylglycerol catabolic process"/>
    <property type="evidence" value="ECO:0007669"/>
    <property type="project" value="TreeGrafter"/>
</dbReference>
<feature type="transmembrane region" description="Helical" evidence="1">
    <location>
        <begin position="25"/>
        <end position="48"/>
    </location>
</feature>
<evidence type="ECO:0000313" key="3">
    <source>
        <dbReference type="Proteomes" id="UP000515164"/>
    </source>
</evidence>
<name>A0A6P8NET0_9HYME</name>
<sequence>MQTTYLLLAALLPFAVHDIWYARIYLFWIMKVSIITYLIIFGLLPIIFHYSYTIQKKILFLNFVQWPLNVDFSKPELVGMKGTRNFYLQTDQQVKIGLWQILPQSLLNDSIITTDDDYETMLKNAKRPIFLYMHGNSGNRASNHRLELYKLFQSLDYHVVCFDYRGYGDSEEAELSEIGVVSDSKYVLEWLLKIVNGTAPVFVWGHSLGTGVSVHVLALLATEKVQPAGLFLESPFNNIADELSEHPLSQIFKHLPWFHWVIVEPFYDNYLRFESDKHIEKIQCPIMILHAEDDNIVPFALGEKLFKAAINYHGNDTNRVQMTRIDATHGFGHKYICRYKNLPNIIKSFVHEIRKNQTDENIY</sequence>
<protein>
    <submittedName>
        <fullName evidence="4 5">Lysophosphatidylserine lipase ABHD12 isoform X1</fullName>
    </submittedName>
</protein>
<dbReference type="Pfam" id="PF00561">
    <property type="entry name" value="Abhydrolase_1"/>
    <property type="match status" value="1"/>
</dbReference>
<proteinExistence type="predicted"/>
<dbReference type="GO" id="GO:0005789">
    <property type="term" value="C:endoplasmic reticulum membrane"/>
    <property type="evidence" value="ECO:0007669"/>
    <property type="project" value="TreeGrafter"/>
</dbReference>
<accession>A0A6P8NET0</accession>
<evidence type="ECO:0000313" key="5">
    <source>
        <dbReference type="RefSeq" id="XP_033313113.1"/>
    </source>
</evidence>
<dbReference type="Proteomes" id="UP000515164">
    <property type="component" value="Unplaced"/>
</dbReference>
<evidence type="ECO:0000313" key="4">
    <source>
        <dbReference type="RefSeq" id="XP_033313112.1"/>
    </source>
</evidence>
<dbReference type="KEGG" id="bbif:117212403"/>
<evidence type="ECO:0000259" key="2">
    <source>
        <dbReference type="Pfam" id="PF00561"/>
    </source>
</evidence>
<dbReference type="PANTHER" id="PTHR12277:SF194">
    <property type="entry name" value="FI04476P"/>
    <property type="match status" value="1"/>
</dbReference>
<dbReference type="RefSeq" id="XP_033313112.1">
    <property type="nucleotide sequence ID" value="XM_033457221.1"/>
</dbReference>
<reference evidence="4 5" key="1">
    <citation type="submission" date="2025-04" db="UniProtKB">
        <authorList>
            <consortium name="RefSeq"/>
        </authorList>
    </citation>
    <scope>IDENTIFICATION</scope>
    <source>
        <tissue evidence="4 5">Muscle</tissue>
    </source>
</reference>
<dbReference type="RefSeq" id="XP_033313113.1">
    <property type="nucleotide sequence ID" value="XM_033457222.1"/>
</dbReference>
<dbReference type="GeneID" id="117212403"/>
<evidence type="ECO:0000256" key="1">
    <source>
        <dbReference type="SAM" id="Phobius"/>
    </source>
</evidence>
<dbReference type="InterPro" id="IPR000073">
    <property type="entry name" value="AB_hydrolase_1"/>
</dbReference>
<gene>
    <name evidence="4 5" type="primary">LOC117212403</name>
</gene>
<keyword evidence="1" id="KW-0812">Transmembrane</keyword>
<organism evidence="3 4">
    <name type="scientific">Bombus bifarius</name>
    <dbReference type="NCBI Taxonomy" id="103933"/>
    <lineage>
        <taxon>Eukaryota</taxon>
        <taxon>Metazoa</taxon>
        <taxon>Ecdysozoa</taxon>
        <taxon>Arthropoda</taxon>
        <taxon>Hexapoda</taxon>
        <taxon>Insecta</taxon>
        <taxon>Pterygota</taxon>
        <taxon>Neoptera</taxon>
        <taxon>Endopterygota</taxon>
        <taxon>Hymenoptera</taxon>
        <taxon>Apocrita</taxon>
        <taxon>Aculeata</taxon>
        <taxon>Apoidea</taxon>
        <taxon>Anthophila</taxon>
        <taxon>Apidae</taxon>
        <taxon>Bombus</taxon>
        <taxon>Pyrobombus</taxon>
    </lineage>
</organism>